<protein>
    <submittedName>
        <fullName evidence="2">Uncharacterized protein</fullName>
    </submittedName>
</protein>
<reference evidence="2" key="1">
    <citation type="journal article" date="2020" name="Nature">
        <title>Giant virus diversity and host interactions through global metagenomics.</title>
        <authorList>
            <person name="Schulz F."/>
            <person name="Roux S."/>
            <person name="Paez-Espino D."/>
            <person name="Jungbluth S."/>
            <person name="Walsh D.A."/>
            <person name="Denef V.J."/>
            <person name="McMahon K.D."/>
            <person name="Konstantinidis K.T."/>
            <person name="Eloe-Fadrosh E.A."/>
            <person name="Kyrpides N.C."/>
            <person name="Woyke T."/>
        </authorList>
    </citation>
    <scope>NUCLEOTIDE SEQUENCE</scope>
    <source>
        <strain evidence="2">GVMAG-M-3300023179-152</strain>
    </source>
</reference>
<evidence type="ECO:0000256" key="1">
    <source>
        <dbReference type="SAM" id="Phobius"/>
    </source>
</evidence>
<feature type="transmembrane region" description="Helical" evidence="1">
    <location>
        <begin position="83"/>
        <end position="106"/>
    </location>
</feature>
<proteinExistence type="predicted"/>
<sequence length="233" mass="27228">MGMSIEDAFAKLDPKKNGISDGMNRVKDGFDQMEDFFKKIGRQFEVLPKRFKLISSGFNNIFKGLGYTLQDMFTGVGKGMLDIFVLTELAFVWFFTHIMCGVTLATRLNKCFFYYALDCMGQILYLPFRLAFWVTSMFMGNQIYKTEKALWDKLELVDGYFYNYLHFHIMHYPKNVRDWCYNCKRLKGNVLTDTSNMIAYDFKTRLPGEMLKNKDRMARGGDEINRAFTSPDP</sequence>
<feature type="transmembrane region" description="Helical" evidence="1">
    <location>
        <begin position="112"/>
        <end position="135"/>
    </location>
</feature>
<name>A0A6C0E9C8_9ZZZZ</name>
<organism evidence="2">
    <name type="scientific">viral metagenome</name>
    <dbReference type="NCBI Taxonomy" id="1070528"/>
    <lineage>
        <taxon>unclassified sequences</taxon>
        <taxon>metagenomes</taxon>
        <taxon>organismal metagenomes</taxon>
    </lineage>
</organism>
<keyword evidence="1" id="KW-1133">Transmembrane helix</keyword>
<evidence type="ECO:0000313" key="2">
    <source>
        <dbReference type="EMBL" id="QHT25418.1"/>
    </source>
</evidence>
<keyword evidence="1" id="KW-0472">Membrane</keyword>
<accession>A0A6C0E9C8</accession>
<dbReference type="AlphaFoldDB" id="A0A6C0E9C8"/>
<keyword evidence="1" id="KW-0812">Transmembrane</keyword>
<dbReference type="EMBL" id="MN739766">
    <property type="protein sequence ID" value="QHT25418.1"/>
    <property type="molecule type" value="Genomic_DNA"/>
</dbReference>